<accession>A0A835MIJ1</accession>
<comment type="caution">
    <text evidence="2">The sequence shown here is derived from an EMBL/GenBank/DDBJ whole genome shotgun (WGS) entry which is preliminary data.</text>
</comment>
<dbReference type="PANTHER" id="PTHR33448">
    <property type="entry name" value="CHLOROPLAST PROTEIN HCF243-RELATED"/>
    <property type="match status" value="1"/>
</dbReference>
<feature type="compositionally biased region" description="Basic and acidic residues" evidence="1">
    <location>
        <begin position="141"/>
        <end position="151"/>
    </location>
</feature>
<dbReference type="Proteomes" id="UP000657918">
    <property type="component" value="Chromosome 16"/>
</dbReference>
<dbReference type="OrthoDB" id="785861at2759"/>
<name>A0A835MIJ1_9ROSI</name>
<reference evidence="2 3" key="1">
    <citation type="submission" date="2020-10" db="EMBL/GenBank/DDBJ databases">
        <title>Plant Genome Project.</title>
        <authorList>
            <person name="Zhang R.-G."/>
        </authorList>
    </citation>
    <scope>NUCLEOTIDE SEQUENCE [LARGE SCALE GENOMIC DNA]</scope>
    <source>
        <strain evidence="2">FAFU-HL-1</strain>
        <tissue evidence="2">Leaf</tissue>
    </source>
</reference>
<feature type="compositionally biased region" description="Basic and acidic residues" evidence="1">
    <location>
        <begin position="201"/>
        <end position="241"/>
    </location>
</feature>
<dbReference type="EMBL" id="JADGMS010000016">
    <property type="protein sequence ID" value="KAF9665014.1"/>
    <property type="molecule type" value="Genomic_DNA"/>
</dbReference>
<evidence type="ECO:0000313" key="2">
    <source>
        <dbReference type="EMBL" id="KAF9665014.1"/>
    </source>
</evidence>
<gene>
    <name evidence="2" type="ORF">SADUNF_Sadunf16G0078100</name>
</gene>
<feature type="region of interest" description="Disordered" evidence="1">
    <location>
        <begin position="188"/>
        <end position="241"/>
    </location>
</feature>
<dbReference type="PANTHER" id="PTHR33448:SF10">
    <property type="entry name" value="PROTAMINE P1 FAMILY PROTEIN"/>
    <property type="match status" value="1"/>
</dbReference>
<organism evidence="2 3">
    <name type="scientific">Salix dunnii</name>
    <dbReference type="NCBI Taxonomy" id="1413687"/>
    <lineage>
        <taxon>Eukaryota</taxon>
        <taxon>Viridiplantae</taxon>
        <taxon>Streptophyta</taxon>
        <taxon>Embryophyta</taxon>
        <taxon>Tracheophyta</taxon>
        <taxon>Spermatophyta</taxon>
        <taxon>Magnoliopsida</taxon>
        <taxon>eudicotyledons</taxon>
        <taxon>Gunneridae</taxon>
        <taxon>Pentapetalae</taxon>
        <taxon>rosids</taxon>
        <taxon>fabids</taxon>
        <taxon>Malpighiales</taxon>
        <taxon>Salicaceae</taxon>
        <taxon>Saliceae</taxon>
        <taxon>Salix</taxon>
    </lineage>
</organism>
<sequence>MKLSTKPLSSPGRTEKYYPPPLMKFLRSNVGCRSRRRTRSSPMFVRKKSTAIETQEPSSPKVTCMGQVRVRRFKQANIQPGKPKKGLCKGIQNTLLCHHHFRRRKLKMKSSTHSWPKWAHFFRVGLKREEKNSEDCNSSKTEPKYGVRNEDFEQEEELEPKVDVSTATTPPRNAFLLTRCRSAPYGSSSLAGRVWGSPSESGEKEQKQRSTQEKIENGSPTSKRESVSKESDKEASLHPETEVKISFLKQLEGSITSIREGAANSANGEESNTEVVSTVRPLMLRRCKSEPARTGERLDPEASFWKKRRHLGLYERIPISSSSSNNQLIIEDLIQLGVDQTGFEREVMRGSGNIGSEISNLQGRVSCPLY</sequence>
<feature type="region of interest" description="Disordered" evidence="1">
    <location>
        <begin position="130"/>
        <end position="169"/>
    </location>
</feature>
<feature type="region of interest" description="Disordered" evidence="1">
    <location>
        <begin position="1"/>
        <end position="20"/>
    </location>
</feature>
<proteinExistence type="predicted"/>
<evidence type="ECO:0000313" key="3">
    <source>
        <dbReference type="Proteomes" id="UP000657918"/>
    </source>
</evidence>
<protein>
    <submittedName>
        <fullName evidence="2">Uncharacterized protein</fullName>
    </submittedName>
</protein>
<feature type="compositionally biased region" description="Polar residues" evidence="1">
    <location>
        <begin position="1"/>
        <end position="12"/>
    </location>
</feature>
<keyword evidence="3" id="KW-1185">Reference proteome</keyword>
<dbReference type="AlphaFoldDB" id="A0A835MIJ1"/>
<evidence type="ECO:0000256" key="1">
    <source>
        <dbReference type="SAM" id="MobiDB-lite"/>
    </source>
</evidence>